<comment type="catalytic activity">
    <reaction evidence="1">
        <text>ATP + protein L-histidine = ADP + protein N-phospho-L-histidine.</text>
        <dbReference type="EC" id="2.7.13.3"/>
    </reaction>
</comment>
<keyword evidence="8" id="KW-1133">Transmembrane helix</keyword>
<evidence type="ECO:0000259" key="9">
    <source>
        <dbReference type="PROSITE" id="PS50109"/>
    </source>
</evidence>
<dbReference type="InterPro" id="IPR011006">
    <property type="entry name" value="CheY-like_superfamily"/>
</dbReference>
<keyword evidence="4 6" id="KW-0597">Phosphoprotein</keyword>
<dbReference type="PANTHER" id="PTHR45339:SF3">
    <property type="entry name" value="HISTIDINE KINASE"/>
    <property type="match status" value="1"/>
</dbReference>
<feature type="domain" description="Histidine kinase" evidence="9">
    <location>
        <begin position="134"/>
        <end position="232"/>
    </location>
</feature>
<sequence>MEENSIKDKKRFVCANAFYEGREYYYCLKKIPSYNWTMLFLVSADHVATNTMDMVNSIIRTFALVAACAFTILCSGFFVWYRSRRTRAMYEFELRTNECLSEVNQELEKAKKAAEEAFHIAEEANQSKSRFLSNMSHDMRTPMNAIVGFTTLLDNESKNPEKVQEYTKKIAFSSQHLLGLINDVLDMSKIEAGKMKLTLEEENMDEIIENIDALVRPQMVLRRQKFEIIVELLKMEGAECTVCENGQLAVETFTASEENTINLILMDVQMPVMNGYEAMKAIRSSGHPMAETIPIIAMTANAFVEDIHDALDAGMDAHVAKPVDMKVLKETVAQVIGGRS</sequence>
<evidence type="ECO:0000313" key="11">
    <source>
        <dbReference type="EMBL" id="MEQ2359622.1"/>
    </source>
</evidence>
<evidence type="ECO:0000256" key="2">
    <source>
        <dbReference type="ARBA" id="ARBA00012438"/>
    </source>
</evidence>
<name>A0ABV1AR13_9FIRM</name>
<dbReference type="InterPro" id="IPR001789">
    <property type="entry name" value="Sig_transdc_resp-reg_receiver"/>
</dbReference>
<dbReference type="SMART" id="SM00448">
    <property type="entry name" value="REC"/>
    <property type="match status" value="1"/>
</dbReference>
<keyword evidence="12" id="KW-1185">Reference proteome</keyword>
<dbReference type="SMART" id="SM00388">
    <property type="entry name" value="HisKA"/>
    <property type="match status" value="1"/>
</dbReference>
<keyword evidence="11" id="KW-0418">Kinase</keyword>
<dbReference type="Pfam" id="PF00072">
    <property type="entry name" value="Response_reg"/>
    <property type="match status" value="1"/>
</dbReference>
<dbReference type="EMBL" id="JBBMEI010000061">
    <property type="protein sequence ID" value="MEQ2359622.1"/>
    <property type="molecule type" value="Genomic_DNA"/>
</dbReference>
<keyword evidence="11" id="KW-0808">Transferase</keyword>
<evidence type="ECO:0000259" key="10">
    <source>
        <dbReference type="PROSITE" id="PS50110"/>
    </source>
</evidence>
<reference evidence="11 12" key="1">
    <citation type="submission" date="2024-03" db="EMBL/GenBank/DDBJ databases">
        <title>Human intestinal bacterial collection.</title>
        <authorList>
            <person name="Pauvert C."/>
            <person name="Hitch T.C.A."/>
            <person name="Clavel T."/>
        </authorList>
    </citation>
    <scope>NUCLEOTIDE SEQUENCE [LARGE SCALE GENOMIC DNA]</scope>
    <source>
        <strain evidence="11 12">CLA-AA-H95</strain>
    </source>
</reference>
<keyword evidence="8" id="KW-0472">Membrane</keyword>
<keyword evidence="7" id="KW-0175">Coiled coil</keyword>
<evidence type="ECO:0000256" key="7">
    <source>
        <dbReference type="SAM" id="Coils"/>
    </source>
</evidence>
<proteinExistence type="predicted"/>
<dbReference type="Pfam" id="PF00512">
    <property type="entry name" value="HisKA"/>
    <property type="match status" value="1"/>
</dbReference>
<comment type="caution">
    <text evidence="11">The sequence shown here is derived from an EMBL/GenBank/DDBJ whole genome shotgun (WGS) entry which is preliminary data.</text>
</comment>
<feature type="modified residue" description="4-aspartylphosphate" evidence="6">
    <location>
        <position position="267"/>
    </location>
</feature>
<dbReference type="EC" id="2.7.13.3" evidence="2"/>
<dbReference type="SUPFAM" id="SSF47384">
    <property type="entry name" value="Homodimeric domain of signal transducing histidine kinase"/>
    <property type="match status" value="1"/>
</dbReference>
<evidence type="ECO:0000313" key="12">
    <source>
        <dbReference type="Proteomes" id="UP001446032"/>
    </source>
</evidence>
<evidence type="ECO:0000256" key="1">
    <source>
        <dbReference type="ARBA" id="ARBA00000085"/>
    </source>
</evidence>
<dbReference type="PROSITE" id="PS50109">
    <property type="entry name" value="HIS_KIN"/>
    <property type="match status" value="1"/>
</dbReference>
<feature type="transmembrane region" description="Helical" evidence="8">
    <location>
        <begin position="58"/>
        <end position="81"/>
    </location>
</feature>
<dbReference type="Gene3D" id="1.10.287.130">
    <property type="match status" value="1"/>
</dbReference>
<dbReference type="CDD" id="cd17546">
    <property type="entry name" value="REC_hyHK_CKI1_RcsC-like"/>
    <property type="match status" value="1"/>
</dbReference>
<keyword evidence="8" id="KW-0812">Transmembrane</keyword>
<comment type="function">
    <text evidence="5">May play the central regulatory role in sporulation. It may be an element of the effector pathway responsible for the activation of sporulation genes in response to nutritional stress. Spo0A may act in concert with spo0H (a sigma factor) to control the expression of some genes that are critical to the sporulation process.</text>
</comment>
<dbReference type="SUPFAM" id="SSF52172">
    <property type="entry name" value="CheY-like"/>
    <property type="match status" value="1"/>
</dbReference>
<evidence type="ECO:0000256" key="8">
    <source>
        <dbReference type="SAM" id="Phobius"/>
    </source>
</evidence>
<dbReference type="InterPro" id="IPR005467">
    <property type="entry name" value="His_kinase_dom"/>
</dbReference>
<organism evidence="11 12">
    <name type="scientific">Blautia intestinihominis</name>
    <dbReference type="NCBI Taxonomy" id="3133152"/>
    <lineage>
        <taxon>Bacteria</taxon>
        <taxon>Bacillati</taxon>
        <taxon>Bacillota</taxon>
        <taxon>Clostridia</taxon>
        <taxon>Lachnospirales</taxon>
        <taxon>Lachnospiraceae</taxon>
        <taxon>Blautia</taxon>
    </lineage>
</organism>
<dbReference type="Gene3D" id="3.40.50.2300">
    <property type="match status" value="1"/>
</dbReference>
<evidence type="ECO:0000256" key="5">
    <source>
        <dbReference type="ARBA" id="ARBA00024867"/>
    </source>
</evidence>
<evidence type="ECO:0000256" key="3">
    <source>
        <dbReference type="ARBA" id="ARBA00018672"/>
    </source>
</evidence>
<dbReference type="PROSITE" id="PS50110">
    <property type="entry name" value="RESPONSE_REGULATORY"/>
    <property type="match status" value="1"/>
</dbReference>
<dbReference type="PANTHER" id="PTHR45339">
    <property type="entry name" value="HYBRID SIGNAL TRANSDUCTION HISTIDINE KINASE J"/>
    <property type="match status" value="1"/>
</dbReference>
<evidence type="ECO:0000256" key="4">
    <source>
        <dbReference type="ARBA" id="ARBA00022553"/>
    </source>
</evidence>
<feature type="coiled-coil region" evidence="7">
    <location>
        <begin position="97"/>
        <end position="127"/>
    </location>
</feature>
<accession>A0ABV1AR13</accession>
<dbReference type="RefSeq" id="WP_291579586.1">
    <property type="nucleotide sequence ID" value="NZ_JBBMEI010000061.1"/>
</dbReference>
<protein>
    <recommendedName>
        <fullName evidence="3">Stage 0 sporulation protein A homolog</fullName>
        <ecNumber evidence="2">2.7.13.3</ecNumber>
    </recommendedName>
</protein>
<evidence type="ECO:0000256" key="6">
    <source>
        <dbReference type="PROSITE-ProRule" id="PRU00169"/>
    </source>
</evidence>
<dbReference type="InterPro" id="IPR036097">
    <property type="entry name" value="HisK_dim/P_sf"/>
</dbReference>
<gene>
    <name evidence="11" type="ORF">WMO75_15075</name>
</gene>
<dbReference type="GO" id="GO:0016301">
    <property type="term" value="F:kinase activity"/>
    <property type="evidence" value="ECO:0007669"/>
    <property type="project" value="UniProtKB-KW"/>
</dbReference>
<feature type="domain" description="Response regulatory" evidence="10">
    <location>
        <begin position="212"/>
        <end position="336"/>
    </location>
</feature>
<dbReference type="CDD" id="cd00082">
    <property type="entry name" value="HisKA"/>
    <property type="match status" value="1"/>
</dbReference>
<dbReference type="Proteomes" id="UP001446032">
    <property type="component" value="Unassembled WGS sequence"/>
</dbReference>
<dbReference type="InterPro" id="IPR003661">
    <property type="entry name" value="HisK_dim/P_dom"/>
</dbReference>